<dbReference type="EMBL" id="CAJZBQ010000046">
    <property type="protein sequence ID" value="CAG9328534.1"/>
    <property type="molecule type" value="Genomic_DNA"/>
</dbReference>
<evidence type="ECO:0000313" key="4">
    <source>
        <dbReference type="EMBL" id="CAG9328534.1"/>
    </source>
</evidence>
<dbReference type="Pfam" id="PF02230">
    <property type="entry name" value="Abhydrolase_2"/>
    <property type="match status" value="1"/>
</dbReference>
<name>A0AAU9JSF1_9CILI</name>
<protein>
    <recommendedName>
        <fullName evidence="3">Phospholipase/carboxylesterase/thioesterase domain-containing protein</fullName>
    </recommendedName>
</protein>
<evidence type="ECO:0000259" key="3">
    <source>
        <dbReference type="Pfam" id="PF02230"/>
    </source>
</evidence>
<evidence type="ECO:0000256" key="1">
    <source>
        <dbReference type="ARBA" id="ARBA00006499"/>
    </source>
</evidence>
<accession>A0AAU9JSF1</accession>
<dbReference type="AlphaFoldDB" id="A0AAU9JSF1"/>
<dbReference type="GO" id="GO:0005737">
    <property type="term" value="C:cytoplasm"/>
    <property type="evidence" value="ECO:0007669"/>
    <property type="project" value="TreeGrafter"/>
</dbReference>
<dbReference type="GO" id="GO:0052689">
    <property type="term" value="F:carboxylic ester hydrolase activity"/>
    <property type="evidence" value="ECO:0007669"/>
    <property type="project" value="TreeGrafter"/>
</dbReference>
<dbReference type="GO" id="GO:0008474">
    <property type="term" value="F:palmitoyl-(protein) hydrolase activity"/>
    <property type="evidence" value="ECO:0007669"/>
    <property type="project" value="TreeGrafter"/>
</dbReference>
<keyword evidence="2" id="KW-0378">Hydrolase</keyword>
<gene>
    <name evidence="4" type="ORF">BSTOLATCC_MIC46531</name>
</gene>
<evidence type="ECO:0000256" key="2">
    <source>
        <dbReference type="ARBA" id="ARBA00022801"/>
    </source>
</evidence>
<dbReference type="PANTHER" id="PTHR10655">
    <property type="entry name" value="LYSOPHOSPHOLIPASE-RELATED"/>
    <property type="match status" value="1"/>
</dbReference>
<dbReference type="InterPro" id="IPR029058">
    <property type="entry name" value="AB_hydrolase_fold"/>
</dbReference>
<dbReference type="InterPro" id="IPR050565">
    <property type="entry name" value="LYPA1-2/EST-like"/>
</dbReference>
<dbReference type="SUPFAM" id="SSF53474">
    <property type="entry name" value="alpha/beta-Hydrolases"/>
    <property type="match status" value="1"/>
</dbReference>
<proteinExistence type="inferred from homology"/>
<keyword evidence="5" id="KW-1185">Reference proteome</keyword>
<dbReference type="Gene3D" id="3.40.50.1820">
    <property type="entry name" value="alpha/beta hydrolase"/>
    <property type="match status" value="1"/>
</dbReference>
<comment type="caution">
    <text evidence="4">The sequence shown here is derived from an EMBL/GenBank/DDBJ whole genome shotgun (WGS) entry which is preliminary data.</text>
</comment>
<feature type="domain" description="Phospholipase/carboxylesterase/thioesterase" evidence="3">
    <location>
        <begin position="16"/>
        <end position="208"/>
    </location>
</feature>
<dbReference type="Proteomes" id="UP001162131">
    <property type="component" value="Unassembled WGS sequence"/>
</dbReference>
<sequence>MNIVRAGRNIIIEPLVHMHTLVWLHGLGDSAEGFVDLFQDFELLPNAKIVLLTAPVRPVTWNQGMRMTSWYDIADIKDRSVNSEAIDSANIITSVIEAESKICSSIILGGFSQGAAMSLYTGLVHYPGRIDAIMALSGYAFDFTVPEAKKQVPIFMYNGKADPLILEIYAAETARRTLAGCNLTYNSEDRMVHTISMRELEVAKSWLHSILHPN</sequence>
<dbReference type="PANTHER" id="PTHR10655:SF17">
    <property type="entry name" value="LYSOPHOSPHOLIPASE-LIKE PROTEIN 1"/>
    <property type="match status" value="1"/>
</dbReference>
<dbReference type="InterPro" id="IPR003140">
    <property type="entry name" value="PLipase/COase/thioEstase"/>
</dbReference>
<evidence type="ECO:0000313" key="5">
    <source>
        <dbReference type="Proteomes" id="UP001162131"/>
    </source>
</evidence>
<organism evidence="4 5">
    <name type="scientific">Blepharisma stoltei</name>
    <dbReference type="NCBI Taxonomy" id="1481888"/>
    <lineage>
        <taxon>Eukaryota</taxon>
        <taxon>Sar</taxon>
        <taxon>Alveolata</taxon>
        <taxon>Ciliophora</taxon>
        <taxon>Postciliodesmatophora</taxon>
        <taxon>Heterotrichea</taxon>
        <taxon>Heterotrichida</taxon>
        <taxon>Blepharismidae</taxon>
        <taxon>Blepharisma</taxon>
    </lineage>
</organism>
<reference evidence="4" key="1">
    <citation type="submission" date="2021-09" db="EMBL/GenBank/DDBJ databases">
        <authorList>
            <consortium name="AG Swart"/>
            <person name="Singh M."/>
            <person name="Singh A."/>
            <person name="Seah K."/>
            <person name="Emmerich C."/>
        </authorList>
    </citation>
    <scope>NUCLEOTIDE SEQUENCE</scope>
    <source>
        <strain evidence="4">ATCC30299</strain>
    </source>
</reference>
<comment type="similarity">
    <text evidence="1">Belongs to the AB hydrolase superfamily. AB hydrolase 2 family.</text>
</comment>